<keyword evidence="7" id="KW-1185">Reference proteome</keyword>
<accession>A0ABP7RLB5</accession>
<dbReference type="InterPro" id="IPR029018">
    <property type="entry name" value="Hex-like_dom2"/>
</dbReference>
<dbReference type="RefSeq" id="WP_345071093.1">
    <property type="nucleotide sequence ID" value="NZ_BAABDJ010000006.1"/>
</dbReference>
<sequence>MLPLLILGPGGRGLVAQPLPAATRSLLPVPTAVRWGAGRFPLKAQWRVQMQALRPDSSIQPAVAELGQWLSRQTRDKRLTTQFVAFGSPADLLIQYGRPGQVTNPAEDESYSLRVTPMGVALSAPTSFGVLRGLATLRQLLAGEKKTYYFPETDIEDAPRFRWRGLLIDVARHFQPVPVIKRNLDAMAAVKLNVLHWHLSDDQGFRVESRVLPRLHEVSGQYYTQAQVRDVLRYAAARGIRVVPEFDMPGHTTAWLAAYPALASNDSIYGPAQTWRTLNIALDPTRETTYQLIDQLLGEMTALFPDPYFHIGGDENDGRQWRRSPRIMAWAKKNGFVKDNGQLDKHGLQTHFNRRVLQSVTKYGKKMIGWDEILGPGLPPDAVIQSWRGRKGLADAVKAGHATLLSHGYYLDLNHGAATHYLNDPLPADLALTEAQQALVLGGEAAMWAEFADSVILESRIWPRAAAVAERLWSAATVRDVPDMYRRLALVSQELETLGLQHKIAPEQLLLNMAAGQDAGALRTLAAVLEPVKDYKRHFQGMLYTPQTPLTRLVDAAPAESEVAREFGVAVDALLARRAATASGPLPADAPTRAALAAVRGPLGRWATNDPLLQPLLTSVPSLGEYAPLSVRLSALATLALERVQLLEKGQTPPAAWLVAAHQQLDAARAPAGQAELAVVPALSRLVLAGTRVE</sequence>
<dbReference type="Gene3D" id="3.20.20.80">
    <property type="entry name" value="Glycosidases"/>
    <property type="match status" value="1"/>
</dbReference>
<name>A0ABP7RLB5_9BACT</name>
<gene>
    <name evidence="6" type="ORF">GCM10022408_07570</name>
</gene>
<dbReference type="InterPro" id="IPR015883">
    <property type="entry name" value="Glyco_hydro_20_cat"/>
</dbReference>
<evidence type="ECO:0000256" key="3">
    <source>
        <dbReference type="ARBA" id="ARBA00023295"/>
    </source>
</evidence>
<protein>
    <recommendedName>
        <fullName evidence="8">Beta-N-acetylhexosaminidase</fullName>
    </recommendedName>
</protein>
<dbReference type="Pfam" id="PF02838">
    <property type="entry name" value="Glyco_hydro_20b"/>
    <property type="match status" value="1"/>
</dbReference>
<dbReference type="InterPro" id="IPR025705">
    <property type="entry name" value="Beta_hexosaminidase_sua/sub"/>
</dbReference>
<feature type="domain" description="Beta-hexosaminidase bacterial type N-terminal" evidence="5">
    <location>
        <begin position="25"/>
        <end position="158"/>
    </location>
</feature>
<feature type="domain" description="Glycoside hydrolase family 20 catalytic" evidence="4">
    <location>
        <begin position="161"/>
        <end position="475"/>
    </location>
</feature>
<evidence type="ECO:0000256" key="1">
    <source>
        <dbReference type="ARBA" id="ARBA00006285"/>
    </source>
</evidence>
<dbReference type="SUPFAM" id="SSF55545">
    <property type="entry name" value="beta-N-acetylhexosaminidase-like domain"/>
    <property type="match status" value="1"/>
</dbReference>
<dbReference type="Gene3D" id="3.30.379.10">
    <property type="entry name" value="Chitobiase/beta-hexosaminidase domain 2-like"/>
    <property type="match status" value="1"/>
</dbReference>
<organism evidence="6 7">
    <name type="scientific">Hymenobacter fastidiosus</name>
    <dbReference type="NCBI Taxonomy" id="486264"/>
    <lineage>
        <taxon>Bacteria</taxon>
        <taxon>Pseudomonadati</taxon>
        <taxon>Bacteroidota</taxon>
        <taxon>Cytophagia</taxon>
        <taxon>Cytophagales</taxon>
        <taxon>Hymenobacteraceae</taxon>
        <taxon>Hymenobacter</taxon>
    </lineage>
</organism>
<keyword evidence="3" id="KW-0326">Glycosidase</keyword>
<dbReference type="PRINTS" id="PR00738">
    <property type="entry name" value="GLHYDRLASE20"/>
</dbReference>
<reference evidence="7" key="1">
    <citation type="journal article" date="2019" name="Int. J. Syst. Evol. Microbiol.">
        <title>The Global Catalogue of Microorganisms (GCM) 10K type strain sequencing project: providing services to taxonomists for standard genome sequencing and annotation.</title>
        <authorList>
            <consortium name="The Broad Institute Genomics Platform"/>
            <consortium name="The Broad Institute Genome Sequencing Center for Infectious Disease"/>
            <person name="Wu L."/>
            <person name="Ma J."/>
        </authorList>
    </citation>
    <scope>NUCLEOTIDE SEQUENCE [LARGE SCALE GENOMIC DNA]</scope>
    <source>
        <strain evidence="7">JCM 17224</strain>
    </source>
</reference>
<evidence type="ECO:0000259" key="4">
    <source>
        <dbReference type="Pfam" id="PF00728"/>
    </source>
</evidence>
<evidence type="ECO:0000313" key="7">
    <source>
        <dbReference type="Proteomes" id="UP001500567"/>
    </source>
</evidence>
<dbReference type="EMBL" id="BAABDJ010000006">
    <property type="protein sequence ID" value="GAA3999124.1"/>
    <property type="molecule type" value="Genomic_DNA"/>
</dbReference>
<keyword evidence="2" id="KW-0378">Hydrolase</keyword>
<comment type="caution">
    <text evidence="6">The sequence shown here is derived from an EMBL/GenBank/DDBJ whole genome shotgun (WGS) entry which is preliminary data.</text>
</comment>
<dbReference type="InterPro" id="IPR017853">
    <property type="entry name" value="GH"/>
</dbReference>
<comment type="similarity">
    <text evidence="1">Belongs to the glycosyl hydrolase 20 family.</text>
</comment>
<evidence type="ECO:0000256" key="2">
    <source>
        <dbReference type="ARBA" id="ARBA00022801"/>
    </source>
</evidence>
<dbReference type="SUPFAM" id="SSF51445">
    <property type="entry name" value="(Trans)glycosidases"/>
    <property type="match status" value="1"/>
</dbReference>
<dbReference type="Proteomes" id="UP001500567">
    <property type="component" value="Unassembled WGS sequence"/>
</dbReference>
<dbReference type="InterPro" id="IPR015882">
    <property type="entry name" value="HEX_bac_N"/>
</dbReference>
<evidence type="ECO:0000259" key="5">
    <source>
        <dbReference type="Pfam" id="PF02838"/>
    </source>
</evidence>
<dbReference type="Pfam" id="PF00728">
    <property type="entry name" value="Glyco_hydro_20"/>
    <property type="match status" value="1"/>
</dbReference>
<proteinExistence type="inferred from homology"/>
<dbReference type="PANTHER" id="PTHR22600:SF21">
    <property type="entry name" value="BETA-HEXOSAMINIDASE A"/>
    <property type="match status" value="1"/>
</dbReference>
<evidence type="ECO:0000313" key="6">
    <source>
        <dbReference type="EMBL" id="GAA3999124.1"/>
    </source>
</evidence>
<dbReference type="PANTHER" id="PTHR22600">
    <property type="entry name" value="BETA-HEXOSAMINIDASE"/>
    <property type="match status" value="1"/>
</dbReference>
<evidence type="ECO:0008006" key="8">
    <source>
        <dbReference type="Google" id="ProtNLM"/>
    </source>
</evidence>